<sequence>MIQKLNSGLAKRLDLNAILIFPFVYVRDAEVSAETKFMINTYKNQFADFSGIGAVLLIVLLFLLLGVGLHSWWLLLLLLLPFVLYNLYFLVEYLIKGDIKKVSFVKQAILMGKEWNLPCEERTSYTSFSWLKFWKD</sequence>
<evidence type="ECO:0000313" key="2">
    <source>
        <dbReference type="EMBL" id="DAD66741.1"/>
    </source>
</evidence>
<protein>
    <submittedName>
        <fullName evidence="2">Uncharacterized protein</fullName>
    </submittedName>
</protein>
<name>A0A8S5LA08_9CAUD</name>
<proteinExistence type="predicted"/>
<keyword evidence="1" id="KW-0812">Transmembrane</keyword>
<dbReference type="EMBL" id="BK014662">
    <property type="protein sequence ID" value="DAD66741.1"/>
    <property type="molecule type" value="Genomic_DNA"/>
</dbReference>
<feature type="transmembrane region" description="Helical" evidence="1">
    <location>
        <begin position="72"/>
        <end position="91"/>
    </location>
</feature>
<evidence type="ECO:0000256" key="1">
    <source>
        <dbReference type="SAM" id="Phobius"/>
    </source>
</evidence>
<keyword evidence="1" id="KW-0472">Membrane</keyword>
<feature type="transmembrane region" description="Helical" evidence="1">
    <location>
        <begin position="46"/>
        <end position="66"/>
    </location>
</feature>
<accession>A0A8S5LA08</accession>
<reference evidence="2" key="1">
    <citation type="journal article" date="2021" name="Proc. Natl. Acad. Sci. U.S.A.">
        <title>A Catalog of Tens of Thousands of Viruses from Human Metagenomes Reveals Hidden Associations with Chronic Diseases.</title>
        <authorList>
            <person name="Tisza M.J."/>
            <person name="Buck C.B."/>
        </authorList>
    </citation>
    <scope>NUCLEOTIDE SEQUENCE</scope>
    <source>
        <strain evidence="2">CtPuP5</strain>
    </source>
</reference>
<organism evidence="2">
    <name type="scientific">Myoviridae sp. ctPuP5</name>
    <dbReference type="NCBI Taxonomy" id="2823543"/>
    <lineage>
        <taxon>Viruses</taxon>
        <taxon>Duplodnaviria</taxon>
        <taxon>Heunggongvirae</taxon>
        <taxon>Uroviricota</taxon>
        <taxon>Caudoviricetes</taxon>
    </lineage>
</organism>
<keyword evidence="1" id="KW-1133">Transmembrane helix</keyword>